<dbReference type="InterPro" id="IPR041492">
    <property type="entry name" value="HAD_2"/>
</dbReference>
<dbReference type="InterPro" id="IPR036412">
    <property type="entry name" value="HAD-like_sf"/>
</dbReference>
<evidence type="ECO:0000313" key="2">
    <source>
        <dbReference type="Proteomes" id="UP000255234"/>
    </source>
</evidence>
<dbReference type="EMBL" id="UGPP01000001">
    <property type="protein sequence ID" value="STY71382.1"/>
    <property type="molecule type" value="Genomic_DNA"/>
</dbReference>
<dbReference type="PANTHER" id="PTHR43434">
    <property type="entry name" value="PHOSPHOGLYCOLATE PHOSPHATASE"/>
    <property type="match status" value="1"/>
</dbReference>
<dbReference type="GO" id="GO:0008253">
    <property type="term" value="F:5'-nucleotidase activity"/>
    <property type="evidence" value="ECO:0007669"/>
    <property type="project" value="UniProtKB-EC"/>
</dbReference>
<dbReference type="SFLD" id="SFLDG01129">
    <property type="entry name" value="C1.5:_HAD__Beta-PGM__Phosphata"/>
    <property type="match status" value="1"/>
</dbReference>
<name>A0A378NSM0_9FIRM</name>
<accession>A0A378NSM0</accession>
<dbReference type="InterPro" id="IPR050155">
    <property type="entry name" value="HAD-like_hydrolase_sf"/>
</dbReference>
<evidence type="ECO:0000313" key="1">
    <source>
        <dbReference type="EMBL" id="STY71382.1"/>
    </source>
</evidence>
<dbReference type="Proteomes" id="UP000255234">
    <property type="component" value="Unassembled WGS sequence"/>
</dbReference>
<dbReference type="InterPro" id="IPR023198">
    <property type="entry name" value="PGP-like_dom2"/>
</dbReference>
<dbReference type="GO" id="GO:0005829">
    <property type="term" value="C:cytosol"/>
    <property type="evidence" value="ECO:0007669"/>
    <property type="project" value="TreeGrafter"/>
</dbReference>
<gene>
    <name evidence="1" type="ORF">NCTC10571_01538</name>
</gene>
<keyword evidence="1" id="KW-0378">Hydrolase</keyword>
<dbReference type="InterPro" id="IPR023214">
    <property type="entry name" value="HAD_sf"/>
</dbReference>
<dbReference type="Pfam" id="PF13419">
    <property type="entry name" value="HAD_2"/>
    <property type="match status" value="1"/>
</dbReference>
<sequence>MKAGNSEFMLKAVIFDFDGTIGDTLKLVIESIREAVSPFMDRELSDDEIADTFGPIEEGSILKFVDEKDYEEACKLLYDAYARLHKEITPKPFTGVVDLIKYLKSKNLIVILATGKGAKTCEISLKQYQMENLFDKIKTGSIKGGIKPQMMQEVIDEYKLSADEVIYIGDAPTDIDAARQVGVKIASVLYGTRIEEEAVKAKNPDAICYSIEDVKKYLTSLI</sequence>
<dbReference type="PANTHER" id="PTHR43434:SF1">
    <property type="entry name" value="PHOSPHOGLYCOLATE PHOSPHATASE"/>
    <property type="match status" value="1"/>
</dbReference>
<dbReference type="Gene3D" id="1.10.150.240">
    <property type="entry name" value="Putative phosphatase, domain 2"/>
    <property type="match status" value="1"/>
</dbReference>
<dbReference type="GO" id="GO:0006281">
    <property type="term" value="P:DNA repair"/>
    <property type="evidence" value="ECO:0007669"/>
    <property type="project" value="TreeGrafter"/>
</dbReference>
<proteinExistence type="predicted"/>
<dbReference type="SFLD" id="SFLDS00003">
    <property type="entry name" value="Haloacid_Dehalogenase"/>
    <property type="match status" value="1"/>
</dbReference>
<protein>
    <submittedName>
        <fullName evidence="1">5'-nucleotidase</fullName>
        <ecNumber evidence="1">3.1.3.5</ecNumber>
    </submittedName>
</protein>
<dbReference type="GO" id="GO:0008967">
    <property type="term" value="F:phosphoglycolate phosphatase activity"/>
    <property type="evidence" value="ECO:0007669"/>
    <property type="project" value="TreeGrafter"/>
</dbReference>
<dbReference type="EC" id="3.1.3.5" evidence="1"/>
<organism evidence="1 2">
    <name type="scientific">Megamonas hypermegale</name>
    <dbReference type="NCBI Taxonomy" id="158847"/>
    <lineage>
        <taxon>Bacteria</taxon>
        <taxon>Bacillati</taxon>
        <taxon>Bacillota</taxon>
        <taxon>Negativicutes</taxon>
        <taxon>Selenomonadales</taxon>
        <taxon>Selenomonadaceae</taxon>
        <taxon>Megamonas</taxon>
    </lineage>
</organism>
<dbReference type="SUPFAM" id="SSF56784">
    <property type="entry name" value="HAD-like"/>
    <property type="match status" value="1"/>
</dbReference>
<reference evidence="1 2" key="1">
    <citation type="submission" date="2018-06" db="EMBL/GenBank/DDBJ databases">
        <authorList>
            <consortium name="Pathogen Informatics"/>
            <person name="Doyle S."/>
        </authorList>
    </citation>
    <scope>NUCLEOTIDE SEQUENCE [LARGE SCALE GENOMIC DNA]</scope>
    <source>
        <strain evidence="1 2">NCTC10571</strain>
    </source>
</reference>
<dbReference type="AlphaFoldDB" id="A0A378NSM0"/>
<dbReference type="Gene3D" id="3.40.50.1000">
    <property type="entry name" value="HAD superfamily/HAD-like"/>
    <property type="match status" value="1"/>
</dbReference>